<gene>
    <name evidence="10" type="ORF">OOU_Y34scaffold00261g3</name>
</gene>
<feature type="compositionally biased region" description="Polar residues" evidence="7">
    <location>
        <begin position="428"/>
        <end position="455"/>
    </location>
</feature>
<dbReference type="PANTHER" id="PTHR46471:SF2">
    <property type="entry name" value="CHITIN DEACETYLASE-RELATED"/>
    <property type="match status" value="1"/>
</dbReference>
<feature type="compositionally biased region" description="Gly residues" evidence="7">
    <location>
        <begin position="859"/>
        <end position="874"/>
    </location>
</feature>
<feature type="compositionally biased region" description="Low complexity" evidence="7">
    <location>
        <begin position="456"/>
        <end position="505"/>
    </location>
</feature>
<feature type="compositionally biased region" description="Polar residues" evidence="7">
    <location>
        <begin position="580"/>
        <end position="615"/>
    </location>
</feature>
<feature type="chain" id="PRO_5041723942" evidence="8">
    <location>
        <begin position="21"/>
        <end position="909"/>
    </location>
</feature>
<feature type="compositionally biased region" description="Polar residues" evidence="7">
    <location>
        <begin position="326"/>
        <end position="341"/>
    </location>
</feature>
<dbReference type="CDD" id="cd10951">
    <property type="entry name" value="CE4_ClCDA_like"/>
    <property type="match status" value="1"/>
</dbReference>
<feature type="region of interest" description="Disordered" evidence="7">
    <location>
        <begin position="574"/>
        <end position="639"/>
    </location>
</feature>
<evidence type="ECO:0000256" key="2">
    <source>
        <dbReference type="ARBA" id="ARBA00022723"/>
    </source>
</evidence>
<feature type="compositionally biased region" description="Polar residues" evidence="7">
    <location>
        <begin position="701"/>
        <end position="727"/>
    </location>
</feature>
<feature type="compositionally biased region" description="Low complexity" evidence="7">
    <location>
        <begin position="848"/>
        <end position="858"/>
    </location>
</feature>
<evidence type="ECO:0000256" key="5">
    <source>
        <dbReference type="ARBA" id="ARBA00023277"/>
    </source>
</evidence>
<feature type="domain" description="NodB homology" evidence="9">
    <location>
        <begin position="60"/>
        <end position="253"/>
    </location>
</feature>
<evidence type="ECO:0000313" key="10">
    <source>
        <dbReference type="EMBL" id="ELQ41653.1"/>
    </source>
</evidence>
<dbReference type="PROSITE" id="PS51677">
    <property type="entry name" value="NODB"/>
    <property type="match status" value="1"/>
</dbReference>
<feature type="compositionally biased region" description="Low complexity" evidence="7">
    <location>
        <begin position="289"/>
        <end position="325"/>
    </location>
</feature>
<dbReference type="SMR" id="A0AA97P451"/>
<evidence type="ECO:0000256" key="6">
    <source>
        <dbReference type="ARBA" id="ARBA00023285"/>
    </source>
</evidence>
<evidence type="ECO:0000256" key="7">
    <source>
        <dbReference type="SAM" id="MobiDB-lite"/>
    </source>
</evidence>
<feature type="region of interest" description="Disordered" evidence="7">
    <location>
        <begin position="264"/>
        <end position="341"/>
    </location>
</feature>
<dbReference type="EMBL" id="JH794027">
    <property type="protein sequence ID" value="ELQ41653.1"/>
    <property type="molecule type" value="Genomic_DNA"/>
</dbReference>
<dbReference type="Gene3D" id="3.20.20.370">
    <property type="entry name" value="Glycoside hydrolase/deacetylase"/>
    <property type="match status" value="1"/>
</dbReference>
<proteinExistence type="predicted"/>
<dbReference type="AlphaFoldDB" id="A0AA97P451"/>
<accession>A0AA97P451</accession>
<keyword evidence="6" id="KW-0170">Cobalt</keyword>
<feature type="compositionally biased region" description="Low complexity" evidence="7">
    <location>
        <begin position="616"/>
        <end position="635"/>
    </location>
</feature>
<evidence type="ECO:0000256" key="4">
    <source>
        <dbReference type="ARBA" id="ARBA00022801"/>
    </source>
</evidence>
<keyword evidence="3 8" id="KW-0732">Signal</keyword>
<evidence type="ECO:0000256" key="3">
    <source>
        <dbReference type="ARBA" id="ARBA00022729"/>
    </source>
</evidence>
<feature type="region of interest" description="Disordered" evidence="7">
    <location>
        <begin position="428"/>
        <end position="518"/>
    </location>
</feature>
<dbReference type="GO" id="GO:0005975">
    <property type="term" value="P:carbohydrate metabolic process"/>
    <property type="evidence" value="ECO:0007669"/>
    <property type="project" value="InterPro"/>
</dbReference>
<feature type="region of interest" description="Disordered" evidence="7">
    <location>
        <begin position="540"/>
        <end position="561"/>
    </location>
</feature>
<feature type="region of interest" description="Disordered" evidence="7">
    <location>
        <begin position="757"/>
        <end position="795"/>
    </location>
</feature>
<feature type="compositionally biased region" description="Low complexity" evidence="7">
    <location>
        <begin position="548"/>
        <end position="561"/>
    </location>
</feature>
<evidence type="ECO:0000259" key="9">
    <source>
        <dbReference type="PROSITE" id="PS51677"/>
    </source>
</evidence>
<feature type="compositionally biased region" description="Polar residues" evidence="7">
    <location>
        <begin position="506"/>
        <end position="518"/>
    </location>
</feature>
<sequence>MPNTTRALLALAALMPLAWGFSSGTLWPRQETQDMPRPRFGPVPWGEQLGRDDFPCVKAGQIAFTFEDGPSPYTPEILGTLLRYNLRATFFMTGDFEGGGLAQPLYHELARFMYDRGHLLGSHSYRHDDLRRFTAEQVRADLLEMEAAFVEVLGVVPTYFRAPFTRCDFDGGDCLDSIRPLAYHVVDFNIDSFDNDEFADPADLVALFRETLDNSDRAVASYIVRLHDNEEATANGLFEDFIAIALDAGFELVTVGECLGDEPGNFYRNPQTGNALGDGSEPLPSPDPSASTESTVASASTSVSSSTVDATSSAAEATGAPETTGNPDTVISDAQTSTATDQEAAVTLDTLTQETLSVASTTIETAGSEDLTITETQTSTQTGADATDDPTATITPAVTGTSDVVMTSGSTPTMTQISVSSAVALTSSEQTTDVSQTTPESSLDATGSVTTTELVSQTTSATTSEEPSASQSSATTRATSETTDTGSSTPASSAAGGQGTSEASSDPGSTTIIGTNSISEVTETGSGTYTATVTGIQVTSDILGDPGTPTTSCTTSTTSCTTSTCTTTAIASTDGTATSVSSTDGRSQSSPVTTSPLDTITGGSETLDSTTQDAQTNSQYTPSSPSPTSASEMTPLSLSSSVATLDSTAGYVQTNTLEMTAPSASEFATAPSKSPSSIDGIVDSTIRESTPSVTAAPASDVTFSHPSPSVDETQTTKDQATDSNLPPSATAHLPNHIHYASDTIITHTAGATYCPSSIAQHNNGAPSPPVPTGGPQDGSAAVQEPNAHCSTCQDGAASDDSSLGSWLTMASSRAIGEQVDSQSVATSTGAVSAGGTWTYTASLSPLGTAQPSAASAAGDGAGGLPSGAETGGVGGPSAVPTRVLDAGGFAVRGSGCAVVIAVFAACMLF</sequence>
<name>A0AA97P451_PYRO3</name>
<dbReference type="Proteomes" id="UP000011086">
    <property type="component" value="Unassembled WGS sequence"/>
</dbReference>
<dbReference type="Pfam" id="PF01522">
    <property type="entry name" value="Polysacc_deac_1"/>
    <property type="match status" value="1"/>
</dbReference>
<protein>
    <submittedName>
        <fullName evidence="10">Chitin deacetylase</fullName>
    </submittedName>
</protein>
<evidence type="ECO:0000256" key="1">
    <source>
        <dbReference type="ARBA" id="ARBA00001941"/>
    </source>
</evidence>
<comment type="cofactor">
    <cofactor evidence="1">
        <name>Co(2+)</name>
        <dbReference type="ChEBI" id="CHEBI:48828"/>
    </cofactor>
</comment>
<evidence type="ECO:0000256" key="8">
    <source>
        <dbReference type="SAM" id="SignalP"/>
    </source>
</evidence>
<keyword evidence="4" id="KW-0378">Hydrolase</keyword>
<dbReference type="GO" id="GO:0016810">
    <property type="term" value="F:hydrolase activity, acting on carbon-nitrogen (but not peptide) bonds"/>
    <property type="evidence" value="ECO:0007669"/>
    <property type="project" value="InterPro"/>
</dbReference>
<organism evidence="10">
    <name type="scientific">Pyricularia oryzae (strain Y34)</name>
    <name type="common">Rice blast fungus</name>
    <name type="synonym">Magnaporthe oryzae</name>
    <dbReference type="NCBI Taxonomy" id="1143189"/>
    <lineage>
        <taxon>Eukaryota</taxon>
        <taxon>Fungi</taxon>
        <taxon>Dikarya</taxon>
        <taxon>Ascomycota</taxon>
        <taxon>Pezizomycotina</taxon>
        <taxon>Sordariomycetes</taxon>
        <taxon>Sordariomycetidae</taxon>
        <taxon>Magnaporthales</taxon>
        <taxon>Pyriculariaceae</taxon>
        <taxon>Pyricularia</taxon>
    </lineage>
</organism>
<dbReference type="PANTHER" id="PTHR46471">
    <property type="entry name" value="CHITIN DEACETYLASE"/>
    <property type="match status" value="1"/>
</dbReference>
<reference evidence="10" key="1">
    <citation type="journal article" date="2012" name="PLoS Genet.">
        <title>Comparative analysis of the genomes of two field isolates of the rice blast fungus Magnaporthe oryzae.</title>
        <authorList>
            <person name="Xue M."/>
            <person name="Yang J."/>
            <person name="Li Z."/>
            <person name="Hu S."/>
            <person name="Yao N."/>
            <person name="Dean R.A."/>
            <person name="Zhao W."/>
            <person name="Shen M."/>
            <person name="Zhang H."/>
            <person name="Li C."/>
            <person name="Liu L."/>
            <person name="Cao L."/>
            <person name="Xu X."/>
            <person name="Xing Y."/>
            <person name="Hsiang T."/>
            <person name="Zhang Z."/>
            <person name="Xu J.R."/>
            <person name="Peng Y.L."/>
        </authorList>
    </citation>
    <scope>NUCLEOTIDE SEQUENCE</scope>
    <source>
        <strain evidence="10">Y34</strain>
    </source>
</reference>
<dbReference type="InterPro" id="IPR011330">
    <property type="entry name" value="Glyco_hydro/deAcase_b/a-brl"/>
</dbReference>
<feature type="region of interest" description="Disordered" evidence="7">
    <location>
        <begin position="848"/>
        <end position="874"/>
    </location>
</feature>
<keyword evidence="2" id="KW-0479">Metal-binding</keyword>
<feature type="signal peptide" evidence="8">
    <location>
        <begin position="1"/>
        <end position="20"/>
    </location>
</feature>
<dbReference type="SUPFAM" id="SSF88713">
    <property type="entry name" value="Glycoside hydrolase/deacetylase"/>
    <property type="match status" value="1"/>
</dbReference>
<feature type="region of interest" description="Disordered" evidence="7">
    <location>
        <begin position="689"/>
        <end position="733"/>
    </location>
</feature>
<dbReference type="InterPro" id="IPR002509">
    <property type="entry name" value="NODB_dom"/>
</dbReference>
<keyword evidence="5" id="KW-0119">Carbohydrate metabolism</keyword>
<dbReference type="GO" id="GO:0046872">
    <property type="term" value="F:metal ion binding"/>
    <property type="evidence" value="ECO:0007669"/>
    <property type="project" value="UniProtKB-KW"/>
</dbReference>